<name>A0A4P6MT43_9BACT</name>
<dbReference type="Pfam" id="PF00535">
    <property type="entry name" value="Glycos_transf_2"/>
    <property type="match status" value="1"/>
</dbReference>
<dbReference type="InterPro" id="IPR001173">
    <property type="entry name" value="Glyco_trans_2-like"/>
</dbReference>
<dbReference type="AlphaFoldDB" id="A0A4P6MT43"/>
<accession>A0A4P6MT43</accession>
<feature type="domain" description="Glycosyltransferase 2-like" evidence="1">
    <location>
        <begin position="4"/>
        <end position="153"/>
    </location>
</feature>
<evidence type="ECO:0000259" key="1">
    <source>
        <dbReference type="Pfam" id="PF00535"/>
    </source>
</evidence>
<keyword evidence="2" id="KW-0808">Transferase</keyword>
<dbReference type="RefSeq" id="WP_130429265.1">
    <property type="nucleotide sequence ID" value="NZ_CP034841.1"/>
</dbReference>
<sequence length="337" mass="40015">MKLSIITPSITHWKELEYISGVLRNQNNQDFEVIFVISKPNKKIYSIVENNIQFFGSRVKVVFNQKHKSIQSDILAAFHLVKNQYVYVLSPDSVIKKNFVRILTDKLTDNQPHILEFRPNLTGSIKWHPYSRINTNSIINKKDNPDFIAYAFPFIFNKVFKKSYIEQFMNYRVKEMNDTKFATELLYILLVNAESYLYWNISLVKEHISSSTWLAPNNFVAQFKIIENFINTNNLDLLSEITYAKLYFLQIVLLGFLNSRQFSVFKVLHYIFDSRKKFNEKRAQKFLKDLYTLLKKYHDENSQVFLVNRYFNKINKEAGYLKKLLNLETAVQIYKNL</sequence>
<protein>
    <submittedName>
        <fullName evidence="2">Glycosyltransferase</fullName>
    </submittedName>
</protein>
<dbReference type="GO" id="GO:0016740">
    <property type="term" value="F:transferase activity"/>
    <property type="evidence" value="ECO:0007669"/>
    <property type="project" value="UniProtKB-KW"/>
</dbReference>
<keyword evidence="3" id="KW-1185">Reference proteome</keyword>
<gene>
    <name evidence="2" type="ORF">EG856_00895</name>
</gene>
<dbReference type="SUPFAM" id="SSF53448">
    <property type="entry name" value="Nucleotide-diphospho-sugar transferases"/>
    <property type="match status" value="1"/>
</dbReference>
<reference evidence="2 3" key="1">
    <citation type="submission" date="2019-01" db="EMBL/GenBank/DDBJ databases">
        <title>Complete sequence and annotation of the Mycoplasma phocirhinis strain 852T genome.</title>
        <authorList>
            <person name="Frasca S.Jr."/>
            <person name="Kutish G.F."/>
            <person name="Castellanos Gell J."/>
            <person name="Michaels D.L."/>
            <person name="Brown D.R."/>
        </authorList>
    </citation>
    <scope>NUCLEOTIDE SEQUENCE [LARGE SCALE GENOMIC DNA]</scope>
    <source>
        <strain evidence="2 3">852</strain>
    </source>
</reference>
<dbReference type="OrthoDB" id="387866at2"/>
<proteinExistence type="predicted"/>
<dbReference type="Proteomes" id="UP000289326">
    <property type="component" value="Chromosome"/>
</dbReference>
<evidence type="ECO:0000313" key="2">
    <source>
        <dbReference type="EMBL" id="QBF34487.1"/>
    </source>
</evidence>
<dbReference type="Gene3D" id="3.90.550.10">
    <property type="entry name" value="Spore Coat Polysaccharide Biosynthesis Protein SpsA, Chain A"/>
    <property type="match status" value="1"/>
</dbReference>
<dbReference type="InterPro" id="IPR029044">
    <property type="entry name" value="Nucleotide-diphossugar_trans"/>
</dbReference>
<dbReference type="KEGG" id="mphi:EG856_00895"/>
<organism evidence="2 3">
    <name type="scientific">Mycoplasmopsis phocirhinis</name>
    <dbReference type="NCBI Taxonomy" id="142650"/>
    <lineage>
        <taxon>Bacteria</taxon>
        <taxon>Bacillati</taxon>
        <taxon>Mycoplasmatota</taxon>
        <taxon>Mycoplasmoidales</taxon>
        <taxon>Metamycoplasmataceae</taxon>
        <taxon>Mycoplasmopsis</taxon>
    </lineage>
</organism>
<evidence type="ECO:0000313" key="3">
    <source>
        <dbReference type="Proteomes" id="UP000289326"/>
    </source>
</evidence>
<dbReference type="EMBL" id="CP034841">
    <property type="protein sequence ID" value="QBF34487.1"/>
    <property type="molecule type" value="Genomic_DNA"/>
</dbReference>